<dbReference type="SUPFAM" id="SSF56042">
    <property type="entry name" value="PurM C-terminal domain-like"/>
    <property type="match status" value="1"/>
</dbReference>
<proteinExistence type="inferred from homology"/>
<evidence type="ECO:0000256" key="3">
    <source>
        <dbReference type="ARBA" id="ARBA00013047"/>
    </source>
</evidence>
<evidence type="ECO:0000313" key="15">
    <source>
        <dbReference type="EMBL" id="NDY41969.1"/>
    </source>
</evidence>
<keyword evidence="12" id="KW-0963">Cytoplasm</keyword>
<dbReference type="Gene3D" id="3.90.650.10">
    <property type="entry name" value="PurM-like C-terminal domain"/>
    <property type="match status" value="1"/>
</dbReference>
<keyword evidence="12" id="KW-0658">Purine biosynthesis</keyword>
<dbReference type="GO" id="GO:0004637">
    <property type="term" value="F:phosphoribosylamine-glycine ligase activity"/>
    <property type="evidence" value="ECO:0007669"/>
    <property type="project" value="TreeGrafter"/>
</dbReference>
<dbReference type="FunFam" id="3.90.650.10:FF:000001">
    <property type="entry name" value="Phosphoribosylformylglycinamidine cyclo-ligase"/>
    <property type="match status" value="1"/>
</dbReference>
<dbReference type="GO" id="GO:0006189">
    <property type="term" value="P:'de novo' IMP biosynthetic process"/>
    <property type="evidence" value="ECO:0007669"/>
    <property type="project" value="UniProtKB-UniRule"/>
</dbReference>
<dbReference type="Proteomes" id="UP000469346">
    <property type="component" value="Unassembled WGS sequence"/>
</dbReference>
<evidence type="ECO:0000256" key="1">
    <source>
        <dbReference type="ARBA" id="ARBA00004686"/>
    </source>
</evidence>
<dbReference type="Pfam" id="PF00586">
    <property type="entry name" value="AIRS"/>
    <property type="match status" value="1"/>
</dbReference>
<dbReference type="AlphaFoldDB" id="A0A6N9TLH0"/>
<dbReference type="GO" id="GO:0004641">
    <property type="term" value="F:phosphoribosylformylglycinamidine cyclo-ligase activity"/>
    <property type="evidence" value="ECO:0007669"/>
    <property type="project" value="UniProtKB-UniRule"/>
</dbReference>
<comment type="subcellular location">
    <subcellularLocation>
        <location evidence="12">Cytoplasm</location>
    </subcellularLocation>
</comment>
<evidence type="ECO:0000259" key="13">
    <source>
        <dbReference type="Pfam" id="PF00586"/>
    </source>
</evidence>
<dbReference type="NCBIfam" id="TIGR00878">
    <property type="entry name" value="purM"/>
    <property type="match status" value="1"/>
</dbReference>
<dbReference type="EC" id="6.3.3.1" evidence="3 12"/>
<comment type="pathway">
    <text evidence="1 12">Purine metabolism; IMP biosynthesis via de novo pathway; 5-amino-1-(5-phospho-D-ribosyl)imidazole from N(2)-formyl-N(1)-(5-phospho-D-ribosyl)glycinamide: step 2/2.</text>
</comment>
<evidence type="ECO:0000256" key="4">
    <source>
        <dbReference type="ARBA" id="ARBA00020367"/>
    </source>
</evidence>
<dbReference type="Pfam" id="PF02769">
    <property type="entry name" value="AIRS_C"/>
    <property type="match status" value="1"/>
</dbReference>
<evidence type="ECO:0000256" key="11">
    <source>
        <dbReference type="ARBA" id="ARBA00049057"/>
    </source>
</evidence>
<dbReference type="CDD" id="cd02196">
    <property type="entry name" value="PurM"/>
    <property type="match status" value="1"/>
</dbReference>
<evidence type="ECO:0000256" key="5">
    <source>
        <dbReference type="ARBA" id="ARBA00022598"/>
    </source>
</evidence>
<comment type="caution">
    <text evidence="15">The sequence shown here is derived from an EMBL/GenBank/DDBJ whole genome shotgun (WGS) entry which is preliminary data.</text>
</comment>
<evidence type="ECO:0000256" key="10">
    <source>
        <dbReference type="ARBA" id="ARBA00033093"/>
    </source>
</evidence>
<evidence type="ECO:0000256" key="6">
    <source>
        <dbReference type="ARBA" id="ARBA00022741"/>
    </source>
</evidence>
<dbReference type="FunFam" id="3.30.1330.10:FF:000001">
    <property type="entry name" value="Phosphoribosylformylglycinamidine cyclo-ligase"/>
    <property type="match status" value="1"/>
</dbReference>
<dbReference type="GO" id="GO:0005829">
    <property type="term" value="C:cytosol"/>
    <property type="evidence" value="ECO:0007669"/>
    <property type="project" value="TreeGrafter"/>
</dbReference>
<feature type="domain" description="PurM-like N-terminal" evidence="13">
    <location>
        <begin position="58"/>
        <end position="163"/>
    </location>
</feature>
<evidence type="ECO:0000256" key="7">
    <source>
        <dbReference type="ARBA" id="ARBA00022840"/>
    </source>
</evidence>
<dbReference type="HAMAP" id="MF_00741">
    <property type="entry name" value="AIRS"/>
    <property type="match status" value="1"/>
</dbReference>
<dbReference type="InterPro" id="IPR036676">
    <property type="entry name" value="PurM-like_C_sf"/>
</dbReference>
<dbReference type="InterPro" id="IPR016188">
    <property type="entry name" value="PurM-like_N"/>
</dbReference>
<dbReference type="PANTHER" id="PTHR10520">
    <property type="entry name" value="TRIFUNCTIONAL PURINE BIOSYNTHETIC PROTEIN ADENOSINE-3-RELATED"/>
    <property type="match status" value="1"/>
</dbReference>
<evidence type="ECO:0000256" key="12">
    <source>
        <dbReference type="HAMAP-Rule" id="MF_00741"/>
    </source>
</evidence>
<sequence>MTRTSRYAQAGVDIDKANRLVDRIRPLVAATRTPGVITELGGFAGLFALDTSGLSDPVLVASTDGVGTKLKVAVEAGIHGTVGIDLVAMSVNDILVCGARPLFFLDYFATGRLDPDVAAEVIGGIAEGCRQAGCALIGGETAEMPGMYAAGDYDLAGFVVGVADRSRLIDGSRVREGDALVGLASSGLHSNGFSLVRKICFEERGLDVRAPVPALGNRPLGEVLLTPTRIYARAVARILEAHPVSGMVHVTGGGFVDNIPRVLPGHLQAVIRRESWPVPAVFTFLREAGDIPDEEMFRTFNCGIGMVLVVPGETADAVLETAAAAGEPAYRIGEVRPRPEGAPAVAFAG</sequence>
<gene>
    <name evidence="12" type="primary">purM</name>
    <name evidence="15" type="ORF">G3N55_03780</name>
</gene>
<accession>A0A6N9TLH0</accession>
<keyword evidence="16" id="KW-1185">Reference proteome</keyword>
<dbReference type="SUPFAM" id="SSF55326">
    <property type="entry name" value="PurM N-terminal domain-like"/>
    <property type="match status" value="1"/>
</dbReference>
<keyword evidence="6 12" id="KW-0547">Nucleotide-binding</keyword>
<keyword evidence="5 12" id="KW-0436">Ligase</keyword>
<dbReference type="RefSeq" id="WP_163298118.1">
    <property type="nucleotide sequence ID" value="NZ_JAAGRR010000027.1"/>
</dbReference>
<evidence type="ECO:0000256" key="2">
    <source>
        <dbReference type="ARBA" id="ARBA00010280"/>
    </source>
</evidence>
<dbReference type="PANTHER" id="PTHR10520:SF12">
    <property type="entry name" value="TRIFUNCTIONAL PURINE BIOSYNTHETIC PROTEIN ADENOSINE-3"/>
    <property type="match status" value="1"/>
</dbReference>
<dbReference type="EMBL" id="JAAGRR010000027">
    <property type="protein sequence ID" value="NDY41969.1"/>
    <property type="molecule type" value="Genomic_DNA"/>
</dbReference>
<name>A0A6N9TLH0_DISTH</name>
<dbReference type="InterPro" id="IPR010918">
    <property type="entry name" value="PurM-like_C_dom"/>
</dbReference>
<dbReference type="InterPro" id="IPR004733">
    <property type="entry name" value="PurM_cligase"/>
</dbReference>
<dbReference type="GO" id="GO:0005524">
    <property type="term" value="F:ATP binding"/>
    <property type="evidence" value="ECO:0007669"/>
    <property type="project" value="UniProtKB-KW"/>
</dbReference>
<reference evidence="15 16" key="1">
    <citation type="submission" date="2020-02" db="EMBL/GenBank/DDBJ databases">
        <title>Comparative genomics of sulfur disproportionating microorganisms.</title>
        <authorList>
            <person name="Ward L.M."/>
            <person name="Bertran E."/>
            <person name="Johnston D.T."/>
        </authorList>
    </citation>
    <scope>NUCLEOTIDE SEQUENCE [LARGE SCALE GENOMIC DNA]</scope>
    <source>
        <strain evidence="15 16">DSM 100025</strain>
    </source>
</reference>
<dbReference type="InterPro" id="IPR036921">
    <property type="entry name" value="PurM-like_N_sf"/>
</dbReference>
<evidence type="ECO:0000259" key="14">
    <source>
        <dbReference type="Pfam" id="PF02769"/>
    </source>
</evidence>
<evidence type="ECO:0000313" key="16">
    <source>
        <dbReference type="Proteomes" id="UP000469346"/>
    </source>
</evidence>
<organism evidence="15 16">
    <name type="scientific">Dissulfurirhabdus thermomarina</name>
    <dbReference type="NCBI Taxonomy" id="1765737"/>
    <lineage>
        <taxon>Bacteria</taxon>
        <taxon>Deltaproteobacteria</taxon>
        <taxon>Dissulfurirhabdaceae</taxon>
        <taxon>Dissulfurirhabdus</taxon>
    </lineage>
</organism>
<dbReference type="Gene3D" id="3.30.1330.10">
    <property type="entry name" value="PurM-like, N-terminal domain"/>
    <property type="match status" value="1"/>
</dbReference>
<dbReference type="UniPathway" id="UPA00074">
    <property type="reaction ID" value="UER00129"/>
</dbReference>
<protein>
    <recommendedName>
        <fullName evidence="4 12">Phosphoribosylformylglycinamidine cyclo-ligase</fullName>
        <ecNumber evidence="3 12">6.3.3.1</ecNumber>
    </recommendedName>
    <alternativeName>
        <fullName evidence="9 12">AIR synthase</fullName>
    </alternativeName>
    <alternativeName>
        <fullName evidence="10 12">AIRS</fullName>
    </alternativeName>
    <alternativeName>
        <fullName evidence="8 12">Phosphoribosyl-aminoimidazole synthetase</fullName>
    </alternativeName>
</protein>
<evidence type="ECO:0000256" key="8">
    <source>
        <dbReference type="ARBA" id="ARBA00031908"/>
    </source>
</evidence>
<comment type="catalytic activity">
    <reaction evidence="11 12">
        <text>2-formamido-N(1)-(5-O-phospho-beta-D-ribosyl)acetamidine + ATP = 5-amino-1-(5-phospho-beta-D-ribosyl)imidazole + ADP + phosphate + H(+)</text>
        <dbReference type="Rhea" id="RHEA:23032"/>
        <dbReference type="ChEBI" id="CHEBI:15378"/>
        <dbReference type="ChEBI" id="CHEBI:30616"/>
        <dbReference type="ChEBI" id="CHEBI:43474"/>
        <dbReference type="ChEBI" id="CHEBI:137981"/>
        <dbReference type="ChEBI" id="CHEBI:147287"/>
        <dbReference type="ChEBI" id="CHEBI:456216"/>
        <dbReference type="EC" id="6.3.3.1"/>
    </reaction>
</comment>
<keyword evidence="7 12" id="KW-0067">ATP-binding</keyword>
<evidence type="ECO:0000256" key="9">
    <source>
        <dbReference type="ARBA" id="ARBA00032931"/>
    </source>
</evidence>
<comment type="similarity">
    <text evidence="2 12">Belongs to the AIR synthase family.</text>
</comment>
<dbReference type="GO" id="GO:0046084">
    <property type="term" value="P:adenine biosynthetic process"/>
    <property type="evidence" value="ECO:0007669"/>
    <property type="project" value="TreeGrafter"/>
</dbReference>
<feature type="domain" description="PurM-like C-terminal" evidence="14">
    <location>
        <begin position="175"/>
        <end position="341"/>
    </location>
</feature>